<dbReference type="Proteomes" id="UP000622860">
    <property type="component" value="Unassembled WGS sequence"/>
</dbReference>
<keyword evidence="3" id="KW-1185">Reference proteome</keyword>
<reference evidence="2" key="1">
    <citation type="journal article" date="2014" name="Int. J. Syst. Evol. Microbiol.">
        <title>Complete genome sequence of Corynebacterium casei LMG S-19264T (=DSM 44701T), isolated from a smear-ripened cheese.</title>
        <authorList>
            <consortium name="US DOE Joint Genome Institute (JGI-PGF)"/>
            <person name="Walter F."/>
            <person name="Albersmeier A."/>
            <person name="Kalinowski J."/>
            <person name="Ruckert C."/>
        </authorList>
    </citation>
    <scope>NUCLEOTIDE SEQUENCE</scope>
    <source>
        <strain evidence="2">CGMCC 1.12754</strain>
    </source>
</reference>
<keyword evidence="1" id="KW-0472">Membrane</keyword>
<sequence>MNRAILIGIILFAYIIYIAFKHKEIWKKLTFMQTLGVLLTFIFVTGIGGTILFYGVRFLISFTSNEVLSIVIQFFTAIIVVIFGVLLFNTIVSSITNGILPIKRTPRR</sequence>
<accession>A0A917M089</accession>
<dbReference type="EMBL" id="BMFR01000003">
    <property type="protein sequence ID" value="GGG70672.1"/>
    <property type="molecule type" value="Genomic_DNA"/>
</dbReference>
<evidence type="ECO:0000313" key="3">
    <source>
        <dbReference type="Proteomes" id="UP000622860"/>
    </source>
</evidence>
<evidence type="ECO:0000313" key="2">
    <source>
        <dbReference type="EMBL" id="GGG70672.1"/>
    </source>
</evidence>
<protein>
    <submittedName>
        <fullName evidence="2">Uncharacterized protein</fullName>
    </submittedName>
</protein>
<dbReference type="AlphaFoldDB" id="A0A917M089"/>
<gene>
    <name evidence="2" type="ORF">GCM10011398_13520</name>
</gene>
<comment type="caution">
    <text evidence="2">The sequence shown here is derived from an EMBL/GenBank/DDBJ whole genome shotgun (WGS) entry which is preliminary data.</text>
</comment>
<feature type="transmembrane region" description="Helical" evidence="1">
    <location>
        <begin position="6"/>
        <end position="22"/>
    </location>
</feature>
<reference evidence="2" key="2">
    <citation type="submission" date="2020-09" db="EMBL/GenBank/DDBJ databases">
        <authorList>
            <person name="Sun Q."/>
            <person name="Zhou Y."/>
        </authorList>
    </citation>
    <scope>NUCLEOTIDE SEQUENCE</scope>
    <source>
        <strain evidence="2">CGMCC 1.12754</strain>
    </source>
</reference>
<keyword evidence="1" id="KW-0812">Transmembrane</keyword>
<feature type="transmembrane region" description="Helical" evidence="1">
    <location>
        <begin position="67"/>
        <end position="100"/>
    </location>
</feature>
<evidence type="ECO:0000256" key="1">
    <source>
        <dbReference type="SAM" id="Phobius"/>
    </source>
</evidence>
<keyword evidence="1" id="KW-1133">Transmembrane helix</keyword>
<proteinExistence type="predicted"/>
<feature type="transmembrane region" description="Helical" evidence="1">
    <location>
        <begin position="34"/>
        <end position="55"/>
    </location>
</feature>
<name>A0A917M089_9BACI</name>
<dbReference type="RefSeq" id="WP_188454603.1">
    <property type="nucleotide sequence ID" value="NZ_BMFR01000003.1"/>
</dbReference>
<organism evidence="2 3">
    <name type="scientific">Virgibacillus oceani</name>
    <dbReference type="NCBI Taxonomy" id="1479511"/>
    <lineage>
        <taxon>Bacteria</taxon>
        <taxon>Bacillati</taxon>
        <taxon>Bacillota</taxon>
        <taxon>Bacilli</taxon>
        <taxon>Bacillales</taxon>
        <taxon>Bacillaceae</taxon>
        <taxon>Virgibacillus</taxon>
    </lineage>
</organism>